<name>A0ABY7AL72_9ALTE</name>
<dbReference type="Proteomes" id="UP001163726">
    <property type="component" value="Chromosome"/>
</dbReference>
<reference evidence="1" key="1">
    <citation type="submission" date="2022-10" db="EMBL/GenBank/DDBJ databases">
        <title>Catenovulum adriacola sp. nov. isolated in the Harbour of Susak.</title>
        <authorList>
            <person name="Schoch T."/>
            <person name="Reich S.J."/>
            <person name="Stoeferle S."/>
            <person name="Flaiz M."/>
            <person name="Kazda M."/>
            <person name="Riedel C.U."/>
            <person name="Duerre P."/>
        </authorList>
    </citation>
    <scope>NUCLEOTIDE SEQUENCE</scope>
    <source>
        <strain evidence="1">TS8</strain>
    </source>
</reference>
<organism evidence="1 2">
    <name type="scientific">Catenovulum adriaticum</name>
    <dbReference type="NCBI Taxonomy" id="2984846"/>
    <lineage>
        <taxon>Bacteria</taxon>
        <taxon>Pseudomonadati</taxon>
        <taxon>Pseudomonadota</taxon>
        <taxon>Gammaproteobacteria</taxon>
        <taxon>Alteromonadales</taxon>
        <taxon>Alteromonadaceae</taxon>
        <taxon>Catenovulum</taxon>
    </lineage>
</organism>
<accession>A0ABY7AL72</accession>
<protein>
    <submittedName>
        <fullName evidence="1">Uncharacterized protein</fullName>
    </submittedName>
</protein>
<evidence type="ECO:0000313" key="2">
    <source>
        <dbReference type="Proteomes" id="UP001163726"/>
    </source>
</evidence>
<dbReference type="RefSeq" id="WP_268073259.1">
    <property type="nucleotide sequence ID" value="NZ_CP109965.1"/>
</dbReference>
<dbReference type="EMBL" id="CP109965">
    <property type="protein sequence ID" value="WAJ69094.1"/>
    <property type="molecule type" value="Genomic_DNA"/>
</dbReference>
<keyword evidence="2" id="KW-1185">Reference proteome</keyword>
<proteinExistence type="predicted"/>
<gene>
    <name evidence="1" type="ORF">OLW01_07770</name>
</gene>
<sequence length="213" mass="25126">MVQPSINKPVLPQNPTLKDINKFKKQLNWGELPPFYHLLASSISEFESQHSMGFDNALNKICKPMNWNLERLDGYLDEHNQIHVERKPRLAIYQLFTDRGFELHCFPYAKDREIDQYVKGHRLMEFETWDPGTMKLLGRINQLHKFIEYYFQSGDKADRALIIYSMKAVDNLIDYMKAHVDVVKFDGVSIEQYFTSLEKKLDDHDLDNLLLGR</sequence>
<evidence type="ECO:0000313" key="1">
    <source>
        <dbReference type="EMBL" id="WAJ69094.1"/>
    </source>
</evidence>